<keyword evidence="2" id="KW-0472">Membrane</keyword>
<dbReference type="RefSeq" id="WP_132177001.1">
    <property type="nucleotide sequence ID" value="NZ_SMKX01000213.1"/>
</dbReference>
<dbReference type="Proteomes" id="UP000295124">
    <property type="component" value="Unassembled WGS sequence"/>
</dbReference>
<keyword evidence="4" id="KW-1185">Reference proteome</keyword>
<evidence type="ECO:0000313" key="3">
    <source>
        <dbReference type="EMBL" id="TDD45156.1"/>
    </source>
</evidence>
<reference evidence="3 4" key="1">
    <citation type="submission" date="2019-03" db="EMBL/GenBank/DDBJ databases">
        <title>Draft genome sequences of novel Actinobacteria.</title>
        <authorList>
            <person name="Sahin N."/>
            <person name="Ay H."/>
            <person name="Saygin H."/>
        </authorList>
    </citation>
    <scope>NUCLEOTIDE SEQUENCE [LARGE SCALE GENOMIC DNA]</scope>
    <source>
        <strain evidence="3 4">JCM 13523</strain>
    </source>
</reference>
<name>A0A4R4YJW5_9ACTN</name>
<keyword evidence="2" id="KW-0812">Transmembrane</keyword>
<comment type="caution">
    <text evidence="3">The sequence shown here is derived from an EMBL/GenBank/DDBJ whole genome shotgun (WGS) entry which is preliminary data.</text>
</comment>
<dbReference type="OrthoDB" id="3817723at2"/>
<gene>
    <name evidence="3" type="ORF">E1263_39265</name>
</gene>
<feature type="transmembrane region" description="Helical" evidence="2">
    <location>
        <begin position="39"/>
        <end position="57"/>
    </location>
</feature>
<dbReference type="AlphaFoldDB" id="A0A4R4YJW5"/>
<keyword evidence="2" id="KW-1133">Transmembrane helix</keyword>
<protein>
    <submittedName>
        <fullName evidence="3">Uncharacterized protein</fullName>
    </submittedName>
</protein>
<proteinExistence type="predicted"/>
<sequence length="203" mass="21337">MNDDLQARFQRLAADPPPPTAIPSQAVFARVRKVRRRRAAGVAVLATAAVAAVFAISTNLTDIDSQPPVLGPPSTPTPAATVPSPYGVKLTLKPVVKGRTVTMTVSGSGTVLLPIAQGQELPPQNLMALSEGSAYSWGDDSEPFSAFSNGAECAKAKTPYKGSGSIPPDTHTYAKAGTYTYSYRERFCGVKEDATASVQVTIR</sequence>
<organism evidence="3 4">
    <name type="scientific">Kribbella antibiotica</name>
    <dbReference type="NCBI Taxonomy" id="190195"/>
    <lineage>
        <taxon>Bacteria</taxon>
        <taxon>Bacillati</taxon>
        <taxon>Actinomycetota</taxon>
        <taxon>Actinomycetes</taxon>
        <taxon>Propionibacteriales</taxon>
        <taxon>Kribbellaceae</taxon>
        <taxon>Kribbella</taxon>
    </lineage>
</organism>
<evidence type="ECO:0000256" key="2">
    <source>
        <dbReference type="SAM" id="Phobius"/>
    </source>
</evidence>
<feature type="region of interest" description="Disordered" evidence="1">
    <location>
        <begin position="64"/>
        <end position="84"/>
    </location>
</feature>
<evidence type="ECO:0000313" key="4">
    <source>
        <dbReference type="Proteomes" id="UP000295124"/>
    </source>
</evidence>
<dbReference type="EMBL" id="SMKX01000213">
    <property type="protein sequence ID" value="TDD45156.1"/>
    <property type="molecule type" value="Genomic_DNA"/>
</dbReference>
<evidence type="ECO:0000256" key="1">
    <source>
        <dbReference type="SAM" id="MobiDB-lite"/>
    </source>
</evidence>
<accession>A0A4R4YJW5</accession>